<dbReference type="Proteomes" id="UP000217771">
    <property type="component" value="Unassembled WGS sequence"/>
</dbReference>
<accession>A0A2A2F056</accession>
<evidence type="ECO:0000313" key="2">
    <source>
        <dbReference type="Proteomes" id="UP000217771"/>
    </source>
</evidence>
<protein>
    <submittedName>
        <fullName evidence="1">Uncharacterized protein</fullName>
    </submittedName>
</protein>
<organism evidence="1 2">
    <name type="scientific">Halomonas salipaludis</name>
    <dbReference type="NCBI Taxonomy" id="2032625"/>
    <lineage>
        <taxon>Bacteria</taxon>
        <taxon>Pseudomonadati</taxon>
        <taxon>Pseudomonadota</taxon>
        <taxon>Gammaproteobacteria</taxon>
        <taxon>Oceanospirillales</taxon>
        <taxon>Halomonadaceae</taxon>
        <taxon>Halomonas</taxon>
    </lineage>
</organism>
<proteinExistence type="predicted"/>
<gene>
    <name evidence="1" type="ORF">CK498_05085</name>
</gene>
<keyword evidence="2" id="KW-1185">Reference proteome</keyword>
<name>A0A2A2F056_9GAMM</name>
<evidence type="ECO:0000313" key="1">
    <source>
        <dbReference type="EMBL" id="PAU78104.1"/>
    </source>
</evidence>
<reference evidence="1 2" key="1">
    <citation type="submission" date="2017-08" db="EMBL/GenBank/DDBJ databases">
        <title>Halomonas alkalisoli sp. nov., isolated from saline alkaline soil.</title>
        <authorList>
            <person name="Wang D."/>
            <person name="Zhang G."/>
        </authorList>
    </citation>
    <scope>NUCLEOTIDE SEQUENCE [LARGE SCALE GENOMIC DNA]</scope>
    <source>
        <strain evidence="1 2">WRN001</strain>
    </source>
</reference>
<dbReference type="EMBL" id="NSKB01000002">
    <property type="protein sequence ID" value="PAU78104.1"/>
    <property type="molecule type" value="Genomic_DNA"/>
</dbReference>
<comment type="caution">
    <text evidence="1">The sequence shown here is derived from an EMBL/GenBank/DDBJ whole genome shotgun (WGS) entry which is preliminary data.</text>
</comment>
<dbReference type="AlphaFoldDB" id="A0A2A2F056"/>
<sequence>MGDVLLEGGLTVEEVVRSSLTVALQEAGYVVYHEPVDPGSDALVMDVYIDEFWAWFNPGFWAITLNTKIATDLRLNSGGVNELVTIHAKERRQVATDGAWIEIIEKALQDYRNEVMKKVPKLL</sequence>